<dbReference type="Proteomes" id="UP001064782">
    <property type="component" value="Unassembled WGS sequence"/>
</dbReference>
<evidence type="ECO:0000313" key="1">
    <source>
        <dbReference type="EMBL" id="GLB84615.1"/>
    </source>
</evidence>
<sequence>MSRDNDLSNASCPPIPAGAVAGDWDIWHDITGRSCPQDCYRPLTWSQHDVGEVSVTVAGAQYGNGELFRYVLLRPDTGDAELTAPQARRLAAALLDAADSLDALT</sequence>
<dbReference type="RefSeq" id="WP_236975215.1">
    <property type="nucleotide sequence ID" value="NZ_BRXE01000056.1"/>
</dbReference>
<proteinExistence type="predicted"/>
<dbReference type="EMBL" id="BRXE01000056">
    <property type="protein sequence ID" value="GLB84615.1"/>
    <property type="molecule type" value="Genomic_DNA"/>
</dbReference>
<dbReference type="GeneID" id="83631371"/>
<evidence type="ECO:0000313" key="3">
    <source>
        <dbReference type="Proteomes" id="UP001064782"/>
    </source>
</evidence>
<evidence type="ECO:0000313" key="2">
    <source>
        <dbReference type="EMBL" id="GLD33000.1"/>
    </source>
</evidence>
<dbReference type="EMBL" id="BRZI01000061">
    <property type="protein sequence ID" value="GLD33000.1"/>
    <property type="molecule type" value="Genomic_DNA"/>
</dbReference>
<dbReference type="Proteomes" id="UP001165663">
    <property type="component" value="Unassembled WGS sequence"/>
</dbReference>
<keyword evidence="3" id="KW-1185">Reference proteome</keyword>
<protein>
    <submittedName>
        <fullName evidence="2">Uncharacterized protein</fullName>
    </submittedName>
</protein>
<gene>
    <name evidence="2" type="ORF">Mkiyose1413_48830</name>
    <name evidence="1" type="ORF">SRL2020028_38710</name>
</gene>
<name>A0A9P3UWH1_9MYCO</name>
<reference evidence="2" key="1">
    <citation type="submission" date="2022-08" db="EMBL/GenBank/DDBJ databases">
        <title>Mycobacterium kiyosense sp. nov., scotochromogenic slow-glowing species isolated from respiratory specimens.</title>
        <authorList>
            <person name="Fukano H."/>
            <person name="Kazumi Y."/>
            <person name="Sakagami N."/>
            <person name="Ato M."/>
            <person name="Mitarai S."/>
            <person name="Hoshino Y."/>
        </authorList>
    </citation>
    <scope>NUCLEOTIDE SEQUENCE</scope>
    <source>
        <strain evidence="2">1413</strain>
        <strain evidence="1">SRL2020-028</strain>
    </source>
</reference>
<comment type="caution">
    <text evidence="2">The sequence shown here is derived from an EMBL/GenBank/DDBJ whole genome shotgun (WGS) entry which is preliminary data.</text>
</comment>
<accession>A0A9P3UWH1</accession>
<dbReference type="AlphaFoldDB" id="A0A9P3UWH1"/>
<organism evidence="2 3">
    <name type="scientific">Mycobacterium kiyosense</name>
    <dbReference type="NCBI Taxonomy" id="2871094"/>
    <lineage>
        <taxon>Bacteria</taxon>
        <taxon>Bacillati</taxon>
        <taxon>Actinomycetota</taxon>
        <taxon>Actinomycetes</taxon>
        <taxon>Mycobacteriales</taxon>
        <taxon>Mycobacteriaceae</taxon>
        <taxon>Mycobacterium</taxon>
    </lineage>
</organism>